<protein>
    <submittedName>
        <fullName evidence="1">Uncharacterized protein z262R</fullName>
    </submittedName>
</protein>
<evidence type="ECO:0000313" key="1">
    <source>
        <dbReference type="EMBL" id="ABT16396.1"/>
    </source>
</evidence>
<proteinExistence type="predicted"/>
<keyword evidence="2" id="KW-1185">Reference proteome</keyword>
<dbReference type="OrthoDB" id="40826at10239"/>
<name>A7K8M2_9PHYC</name>
<dbReference type="GeneID" id="5470317"/>
<sequence>MNPLSHSGCVLRSCGRILGMFRGLTKFTTSSMSFTVPPGVPVRANTYMRFAYFCFTSSDLSHFTEAM</sequence>
<evidence type="ECO:0000313" key="2">
    <source>
        <dbReference type="Proteomes" id="UP000202420"/>
    </source>
</evidence>
<dbReference type="KEGG" id="vg:5470317"/>
<dbReference type="RefSeq" id="YP_001426743.1">
    <property type="nucleotide sequence ID" value="NC_008724.1"/>
</dbReference>
<organism evidence="1 2">
    <name type="scientific">Chlorovirus heliozoae</name>
    <dbReference type="NCBI Taxonomy" id="322019"/>
    <lineage>
        <taxon>Viruses</taxon>
        <taxon>Varidnaviria</taxon>
        <taxon>Bamfordvirae</taxon>
        <taxon>Nucleocytoviricota</taxon>
        <taxon>Megaviricetes</taxon>
        <taxon>Algavirales</taxon>
        <taxon>Phycodnaviridae</taxon>
        <taxon>Chlorovirus</taxon>
    </lineage>
</organism>
<gene>
    <name evidence="1" type="primary">z262R</name>
    <name evidence="1" type="ORF">ATCV1_z262R</name>
</gene>
<accession>A7K8M2</accession>
<reference evidence="1 2" key="1">
    <citation type="submission" date="2006-09" db="EMBL/GenBank/DDBJ databases">
        <title>Sequence and annotation of the 288-kb ATCV-1 virus that infects an endosymbiotic Chlorella strain of the heliozoon Acanthocystis turfacea.</title>
        <authorList>
            <person name="Fitzgerald L.A."/>
            <person name="Graves M.V."/>
            <person name="Li X."/>
            <person name="Pfitzner A.J.P."/>
            <person name="Hartigan J."/>
            <person name="Van Etten J.L."/>
        </authorList>
    </citation>
    <scope>NUCLEOTIDE SEQUENCE [LARGE SCALE GENOMIC DNA]</scope>
    <source>
        <strain evidence="1 2">ATCV-1</strain>
    </source>
</reference>
<dbReference type="EMBL" id="EF101928">
    <property type="protein sequence ID" value="ABT16396.1"/>
    <property type="molecule type" value="Genomic_DNA"/>
</dbReference>
<dbReference type="Proteomes" id="UP000202420">
    <property type="component" value="Segment"/>
</dbReference>